<protein>
    <submittedName>
        <fullName evidence="1">Uncharacterized protein</fullName>
    </submittedName>
</protein>
<evidence type="ECO:0000313" key="2">
    <source>
        <dbReference type="Proteomes" id="UP001162480"/>
    </source>
</evidence>
<organism evidence="1 2">
    <name type="scientific">Octopus vulgaris</name>
    <name type="common">Common octopus</name>
    <dbReference type="NCBI Taxonomy" id="6645"/>
    <lineage>
        <taxon>Eukaryota</taxon>
        <taxon>Metazoa</taxon>
        <taxon>Spiralia</taxon>
        <taxon>Lophotrochozoa</taxon>
        <taxon>Mollusca</taxon>
        <taxon>Cephalopoda</taxon>
        <taxon>Coleoidea</taxon>
        <taxon>Octopodiformes</taxon>
        <taxon>Octopoda</taxon>
        <taxon>Incirrata</taxon>
        <taxon>Octopodidae</taxon>
        <taxon>Octopus</taxon>
    </lineage>
</organism>
<name>A0AA36AND6_OCTVU</name>
<keyword evidence="2" id="KW-1185">Reference proteome</keyword>
<evidence type="ECO:0000313" key="1">
    <source>
        <dbReference type="EMBL" id="CAI9719199.1"/>
    </source>
</evidence>
<reference evidence="1" key="1">
    <citation type="submission" date="2023-08" db="EMBL/GenBank/DDBJ databases">
        <authorList>
            <person name="Alioto T."/>
            <person name="Alioto T."/>
            <person name="Gomez Garrido J."/>
        </authorList>
    </citation>
    <scope>NUCLEOTIDE SEQUENCE</scope>
</reference>
<dbReference type="EMBL" id="OX597816">
    <property type="protein sequence ID" value="CAI9719199.1"/>
    <property type="molecule type" value="Genomic_DNA"/>
</dbReference>
<sequence length="69" mass="7773">MGVGLIALDADERIISDSLIRREINTKGQSKIHMLNVLAMGKITLASDNSYKLDKSYLSLLSRILRKRK</sequence>
<dbReference type="Proteomes" id="UP001162480">
    <property type="component" value="Chromosome 3"/>
</dbReference>
<accession>A0AA36AND6</accession>
<gene>
    <name evidence="1" type="ORF">OCTVUL_1B023782</name>
</gene>
<proteinExistence type="predicted"/>
<dbReference type="AlphaFoldDB" id="A0AA36AND6"/>